<evidence type="ECO:0000313" key="1">
    <source>
        <dbReference type="EMBL" id="EEE59813.1"/>
    </source>
</evidence>
<gene>
    <name evidence="1" type="ORF">OsJ_12349</name>
</gene>
<proteinExistence type="predicted"/>
<sequence length="145" mass="16106">MHLLVGAGYCVLVRHFHGIISERKPRNGPIRCIWSKADTARQKGQDGAYVPILCRWICRGCDGWAGSSVSLAERITDDHRATGTRRLNWVLKRIGVAAMVLPCCAVELITGTQLCGGVGLKKDLWRRIQVCDLLDETPALRESDH</sequence>
<organism evidence="1">
    <name type="scientific">Oryza sativa subsp. japonica</name>
    <name type="common">Rice</name>
    <dbReference type="NCBI Taxonomy" id="39947"/>
    <lineage>
        <taxon>Eukaryota</taxon>
        <taxon>Viridiplantae</taxon>
        <taxon>Streptophyta</taxon>
        <taxon>Embryophyta</taxon>
        <taxon>Tracheophyta</taxon>
        <taxon>Spermatophyta</taxon>
        <taxon>Magnoliopsida</taxon>
        <taxon>Liliopsida</taxon>
        <taxon>Poales</taxon>
        <taxon>Poaceae</taxon>
        <taxon>BOP clade</taxon>
        <taxon>Oryzoideae</taxon>
        <taxon>Oryzeae</taxon>
        <taxon>Oryzinae</taxon>
        <taxon>Oryza</taxon>
        <taxon>Oryza sativa</taxon>
    </lineage>
</organism>
<dbReference type="Proteomes" id="UP000007752">
    <property type="component" value="Chromosome 3"/>
</dbReference>
<name>A0A8J8YD34_ORYSJ</name>
<reference evidence="1" key="2">
    <citation type="submission" date="2008-12" db="EMBL/GenBank/DDBJ databases">
        <title>Improved gene annotation of the rice (Oryza sativa) genomes.</title>
        <authorList>
            <person name="Wang J."/>
            <person name="Li R."/>
            <person name="Fan W."/>
            <person name="Huang Q."/>
            <person name="Zhang J."/>
            <person name="Zhou Y."/>
            <person name="Hu Y."/>
            <person name="Zi S."/>
            <person name="Li J."/>
            <person name="Ni P."/>
            <person name="Zheng H."/>
            <person name="Zhang Y."/>
            <person name="Zhao M."/>
            <person name="Hao Q."/>
            <person name="McDermott J."/>
            <person name="Samudrala R."/>
            <person name="Kristiansen K."/>
            <person name="Wong G.K.-S."/>
        </authorList>
    </citation>
    <scope>NUCLEOTIDE SEQUENCE</scope>
</reference>
<accession>A0A8J8YD34</accession>
<protein>
    <submittedName>
        <fullName evidence="1">Uncharacterized protein</fullName>
    </submittedName>
</protein>
<dbReference type="AlphaFoldDB" id="A0A8J8YD34"/>
<reference evidence="1" key="1">
    <citation type="journal article" date="2005" name="PLoS Biol.">
        <title>The genomes of Oryza sativa: a history of duplications.</title>
        <authorList>
            <person name="Yu J."/>
            <person name="Wang J."/>
            <person name="Lin W."/>
            <person name="Li S."/>
            <person name="Li H."/>
            <person name="Zhou J."/>
            <person name="Ni P."/>
            <person name="Dong W."/>
            <person name="Hu S."/>
            <person name="Zeng C."/>
            <person name="Zhang J."/>
            <person name="Zhang Y."/>
            <person name="Li R."/>
            <person name="Xu Z."/>
            <person name="Li S."/>
            <person name="Li X."/>
            <person name="Zheng H."/>
            <person name="Cong L."/>
            <person name="Lin L."/>
            <person name="Yin J."/>
            <person name="Geng J."/>
            <person name="Li G."/>
            <person name="Shi J."/>
            <person name="Liu J."/>
            <person name="Lv H."/>
            <person name="Li J."/>
            <person name="Wang J."/>
            <person name="Deng Y."/>
            <person name="Ran L."/>
            <person name="Shi X."/>
            <person name="Wang X."/>
            <person name="Wu Q."/>
            <person name="Li C."/>
            <person name="Ren X."/>
            <person name="Wang J."/>
            <person name="Wang X."/>
            <person name="Li D."/>
            <person name="Liu D."/>
            <person name="Zhang X."/>
            <person name="Ji Z."/>
            <person name="Zhao W."/>
            <person name="Sun Y."/>
            <person name="Zhang Z."/>
            <person name="Bao J."/>
            <person name="Han Y."/>
            <person name="Dong L."/>
            <person name="Ji J."/>
            <person name="Chen P."/>
            <person name="Wu S."/>
            <person name="Liu J."/>
            <person name="Xiao Y."/>
            <person name="Bu D."/>
            <person name="Tan J."/>
            <person name="Yang L."/>
            <person name="Ye C."/>
            <person name="Zhang J."/>
            <person name="Xu J."/>
            <person name="Zhou Y."/>
            <person name="Yu Y."/>
            <person name="Zhang B."/>
            <person name="Zhuang S."/>
            <person name="Wei H."/>
            <person name="Liu B."/>
            <person name="Lei M."/>
            <person name="Yu H."/>
            <person name="Li Y."/>
            <person name="Xu H."/>
            <person name="Wei S."/>
            <person name="He X."/>
            <person name="Fang L."/>
            <person name="Zhang Z."/>
            <person name="Zhang Y."/>
            <person name="Huang X."/>
            <person name="Su Z."/>
            <person name="Tong W."/>
            <person name="Li J."/>
            <person name="Tong Z."/>
            <person name="Li S."/>
            <person name="Ye J."/>
            <person name="Wang L."/>
            <person name="Fang L."/>
            <person name="Lei T."/>
            <person name="Chen C."/>
            <person name="Chen H."/>
            <person name="Xu Z."/>
            <person name="Li H."/>
            <person name="Huang H."/>
            <person name="Zhang F."/>
            <person name="Xu H."/>
            <person name="Li N."/>
            <person name="Zhao C."/>
            <person name="Li S."/>
            <person name="Dong L."/>
            <person name="Huang Y."/>
            <person name="Li L."/>
            <person name="Xi Y."/>
            <person name="Qi Q."/>
            <person name="Li W."/>
            <person name="Zhang B."/>
            <person name="Hu W."/>
            <person name="Zhang Y."/>
            <person name="Tian X."/>
            <person name="Jiao Y."/>
            <person name="Liang X."/>
            <person name="Jin J."/>
            <person name="Gao L."/>
            <person name="Zheng W."/>
            <person name="Hao B."/>
            <person name="Liu S."/>
            <person name="Wang W."/>
            <person name="Yuan L."/>
            <person name="Cao M."/>
            <person name="McDermott J."/>
            <person name="Samudrala R."/>
            <person name="Wang J."/>
            <person name="Wong G.K."/>
            <person name="Yang H."/>
        </authorList>
    </citation>
    <scope>NUCLEOTIDE SEQUENCE [LARGE SCALE GENOMIC DNA]</scope>
</reference>
<dbReference type="EMBL" id="CM000140">
    <property type="protein sequence ID" value="EEE59813.1"/>
    <property type="molecule type" value="Genomic_DNA"/>
</dbReference>